<gene>
    <name evidence="1" type="ORF">M9H77_29906</name>
</gene>
<protein>
    <submittedName>
        <fullName evidence="1">Uncharacterized protein</fullName>
    </submittedName>
</protein>
<accession>A0ACB9ZW22</accession>
<keyword evidence="2" id="KW-1185">Reference proteome</keyword>
<name>A0ACB9ZW22_CATRO</name>
<reference evidence="2" key="1">
    <citation type="journal article" date="2023" name="Nat. Plants">
        <title>Single-cell RNA sequencing provides a high-resolution roadmap for understanding the multicellular compartmentation of specialized metabolism.</title>
        <authorList>
            <person name="Sun S."/>
            <person name="Shen X."/>
            <person name="Li Y."/>
            <person name="Li Y."/>
            <person name="Wang S."/>
            <person name="Li R."/>
            <person name="Zhang H."/>
            <person name="Shen G."/>
            <person name="Guo B."/>
            <person name="Wei J."/>
            <person name="Xu J."/>
            <person name="St-Pierre B."/>
            <person name="Chen S."/>
            <person name="Sun C."/>
        </authorList>
    </citation>
    <scope>NUCLEOTIDE SEQUENCE [LARGE SCALE GENOMIC DNA]</scope>
</reference>
<sequence length="670" mass="75523">MAGNSRISNPMNRNTQVDGSKNVVRDERELEELILEYYDPEEISCCNLDFEDVLEDFHEKPEILKFSFNVSRNGSGDTDIDEPEKDPRNYGANSEEPEKDPEDERKTDSPEESFSPNLSFHSRDMSEKIVGQIRTMSEEFAPESSSDLSESDQSFSKEKKRPRKLEASESGKMKAFQLRKKCRYKDSIKPESAAIGDASEELTSERVSSKVIGHRDENVSELEELAGYFGKPRHTMCSSETDVAKGGDDSTSERKRTKLACHDPKLKMLGPLDLPDFMGNFSESELDPDVKLLKMKLLEINIRLLSPYLHDDRPEEERFPSPEPVYNNLGIRINTREVRLRRKLTNECARITSKLVKKNPIFKTPPKLKPNKLFKKIYVPVKLYPTYNFIGLIIGPRGNTQKKMEKESGAKISLRGKGSARSSKKRGPFYDDDLHVYVEADNQKALNAAVEMIEKLLIPVADWENKHKRAQLAELAKLNGTCSGEDICREQVQKDYIYSGRKSTFKELSCQTCGSFCHLVSECPLSITSYICQPSCCSSDVCIGSTPNMERKCIKQIDATKLFVEPERLKELFLTFGKISEANVIEDPCTDSDKGDGFVKFKNLTDAASAVAYLNEYKMDGKMLPVRVARDMALADHLPLSNLDLSSWPMASSSINGLASSCLDSMSPQT</sequence>
<comment type="caution">
    <text evidence="1">The sequence shown here is derived from an EMBL/GenBank/DDBJ whole genome shotgun (WGS) entry which is preliminary data.</text>
</comment>
<organism evidence="1 2">
    <name type="scientific">Catharanthus roseus</name>
    <name type="common">Madagascar periwinkle</name>
    <name type="synonym">Vinca rosea</name>
    <dbReference type="NCBI Taxonomy" id="4058"/>
    <lineage>
        <taxon>Eukaryota</taxon>
        <taxon>Viridiplantae</taxon>
        <taxon>Streptophyta</taxon>
        <taxon>Embryophyta</taxon>
        <taxon>Tracheophyta</taxon>
        <taxon>Spermatophyta</taxon>
        <taxon>Magnoliopsida</taxon>
        <taxon>eudicotyledons</taxon>
        <taxon>Gunneridae</taxon>
        <taxon>Pentapetalae</taxon>
        <taxon>asterids</taxon>
        <taxon>lamiids</taxon>
        <taxon>Gentianales</taxon>
        <taxon>Apocynaceae</taxon>
        <taxon>Rauvolfioideae</taxon>
        <taxon>Vinceae</taxon>
        <taxon>Catharanthinae</taxon>
        <taxon>Catharanthus</taxon>
    </lineage>
</organism>
<evidence type="ECO:0000313" key="1">
    <source>
        <dbReference type="EMBL" id="KAI5652719.1"/>
    </source>
</evidence>
<evidence type="ECO:0000313" key="2">
    <source>
        <dbReference type="Proteomes" id="UP001060085"/>
    </source>
</evidence>
<proteinExistence type="predicted"/>
<dbReference type="EMBL" id="CM044707">
    <property type="protein sequence ID" value="KAI5652719.1"/>
    <property type="molecule type" value="Genomic_DNA"/>
</dbReference>
<dbReference type="Proteomes" id="UP001060085">
    <property type="component" value="Linkage Group LG07"/>
</dbReference>